<evidence type="ECO:0000313" key="4">
    <source>
        <dbReference type="Proteomes" id="UP001176961"/>
    </source>
</evidence>
<dbReference type="GO" id="GO:0048211">
    <property type="term" value="P:Golgi vesicle docking"/>
    <property type="evidence" value="ECO:0007669"/>
    <property type="project" value="TreeGrafter"/>
</dbReference>
<accession>A0AA36GRQ3</accession>
<feature type="compositionally biased region" description="Basic and acidic residues" evidence="1">
    <location>
        <begin position="1384"/>
        <end position="1396"/>
    </location>
</feature>
<dbReference type="GO" id="GO:0005795">
    <property type="term" value="C:Golgi stack"/>
    <property type="evidence" value="ECO:0007669"/>
    <property type="project" value="TreeGrafter"/>
</dbReference>
<evidence type="ECO:0000259" key="2">
    <source>
        <dbReference type="SMART" id="SM00355"/>
    </source>
</evidence>
<dbReference type="PANTHER" id="PTHR10013">
    <property type="entry name" value="GENERAL VESICULAR TRANSPORT FACTOR P115"/>
    <property type="match status" value="1"/>
</dbReference>
<dbReference type="GO" id="GO:0061025">
    <property type="term" value="P:membrane fusion"/>
    <property type="evidence" value="ECO:0007669"/>
    <property type="project" value="TreeGrafter"/>
</dbReference>
<feature type="compositionally biased region" description="Basic and acidic residues" evidence="1">
    <location>
        <begin position="1330"/>
        <end position="1372"/>
    </location>
</feature>
<feature type="domain" description="C2H2-type" evidence="2">
    <location>
        <begin position="769"/>
        <end position="794"/>
    </location>
</feature>
<dbReference type="CDD" id="cd06503">
    <property type="entry name" value="ATP-synt_Fo_b"/>
    <property type="match status" value="1"/>
</dbReference>
<dbReference type="PANTHER" id="PTHR10013:SF0">
    <property type="entry name" value="GENERAL VESICULAR TRANSPORT FACTOR P115"/>
    <property type="match status" value="1"/>
</dbReference>
<dbReference type="InterPro" id="IPR013087">
    <property type="entry name" value="Znf_C2H2_type"/>
</dbReference>
<feature type="compositionally biased region" description="Acidic residues" evidence="1">
    <location>
        <begin position="1748"/>
        <end position="1760"/>
    </location>
</feature>
<name>A0AA36GRQ3_CYLNA</name>
<gene>
    <name evidence="3" type="ORF">CYNAS_LOCUS8950</name>
</gene>
<feature type="region of interest" description="Disordered" evidence="1">
    <location>
        <begin position="998"/>
        <end position="1022"/>
    </location>
</feature>
<feature type="region of interest" description="Disordered" evidence="1">
    <location>
        <begin position="1525"/>
        <end position="1546"/>
    </location>
</feature>
<dbReference type="GO" id="GO:0005783">
    <property type="term" value="C:endoplasmic reticulum"/>
    <property type="evidence" value="ECO:0007669"/>
    <property type="project" value="TreeGrafter"/>
</dbReference>
<comment type="caution">
    <text evidence="3">The sequence shown here is derived from an EMBL/GenBank/DDBJ whole genome shotgun (WGS) entry which is preliminary data.</text>
</comment>
<dbReference type="GO" id="GO:0006888">
    <property type="term" value="P:endoplasmic reticulum to Golgi vesicle-mediated transport"/>
    <property type="evidence" value="ECO:0007669"/>
    <property type="project" value="TreeGrafter"/>
</dbReference>
<dbReference type="EMBL" id="CATQJL010000223">
    <property type="protein sequence ID" value="CAJ0596967.1"/>
    <property type="molecule type" value="Genomic_DNA"/>
</dbReference>
<evidence type="ECO:0000313" key="3">
    <source>
        <dbReference type="EMBL" id="CAJ0596967.1"/>
    </source>
</evidence>
<feature type="compositionally biased region" description="Basic residues" evidence="1">
    <location>
        <begin position="1438"/>
        <end position="1466"/>
    </location>
</feature>
<feature type="compositionally biased region" description="Basic and acidic residues" evidence="1">
    <location>
        <begin position="1810"/>
        <end position="1829"/>
    </location>
</feature>
<dbReference type="InterPro" id="IPR024095">
    <property type="entry name" value="Vesicle_P115"/>
</dbReference>
<feature type="region of interest" description="Disordered" evidence="1">
    <location>
        <begin position="940"/>
        <end position="960"/>
    </location>
</feature>
<feature type="region of interest" description="Disordered" evidence="1">
    <location>
        <begin position="1626"/>
        <end position="1646"/>
    </location>
</feature>
<feature type="compositionally biased region" description="Basic and acidic residues" evidence="1">
    <location>
        <begin position="1403"/>
        <end position="1416"/>
    </location>
</feature>
<feature type="region of interest" description="Disordered" evidence="1">
    <location>
        <begin position="1700"/>
        <end position="1730"/>
    </location>
</feature>
<feature type="compositionally biased region" description="Basic and acidic residues" evidence="1">
    <location>
        <begin position="1928"/>
        <end position="1940"/>
    </location>
</feature>
<feature type="compositionally biased region" description="Basic and acidic residues" evidence="1">
    <location>
        <begin position="1770"/>
        <end position="1802"/>
    </location>
</feature>
<feature type="domain" description="C2H2-type" evidence="2">
    <location>
        <begin position="1203"/>
        <end position="1226"/>
    </location>
</feature>
<dbReference type="GO" id="GO:0006886">
    <property type="term" value="P:intracellular protein transport"/>
    <property type="evidence" value="ECO:0007669"/>
    <property type="project" value="TreeGrafter"/>
</dbReference>
<proteinExistence type="predicted"/>
<feature type="region of interest" description="Disordered" evidence="1">
    <location>
        <begin position="864"/>
        <end position="911"/>
    </location>
</feature>
<organism evidence="3 4">
    <name type="scientific">Cylicocyclus nassatus</name>
    <name type="common">Nematode worm</name>
    <dbReference type="NCBI Taxonomy" id="53992"/>
    <lineage>
        <taxon>Eukaryota</taxon>
        <taxon>Metazoa</taxon>
        <taxon>Ecdysozoa</taxon>
        <taxon>Nematoda</taxon>
        <taxon>Chromadorea</taxon>
        <taxon>Rhabditida</taxon>
        <taxon>Rhabditina</taxon>
        <taxon>Rhabditomorpha</taxon>
        <taxon>Strongyloidea</taxon>
        <taxon>Strongylidae</taxon>
        <taxon>Cylicocyclus</taxon>
    </lineage>
</organism>
<feature type="compositionally biased region" description="Basic residues" evidence="1">
    <location>
        <begin position="1417"/>
        <end position="1431"/>
    </location>
</feature>
<feature type="compositionally biased region" description="Basic and acidic residues" evidence="1">
    <location>
        <begin position="1836"/>
        <end position="1865"/>
    </location>
</feature>
<feature type="compositionally biased region" description="Basic and acidic residues" evidence="1">
    <location>
        <begin position="1704"/>
        <end position="1730"/>
    </location>
</feature>
<dbReference type="GO" id="GO:0012507">
    <property type="term" value="C:ER to Golgi transport vesicle membrane"/>
    <property type="evidence" value="ECO:0007669"/>
    <property type="project" value="TreeGrafter"/>
</dbReference>
<dbReference type="Proteomes" id="UP001176961">
    <property type="component" value="Unassembled WGS sequence"/>
</dbReference>
<sequence length="2021" mass="231180">MTAKGENGVKTSHKTDIWRSNNTCMICQDSCPSREDKDKHESQTKHKKKLLVYEFFAKEIPKFGPFSGSSVLLKRYTACGERVVGLECVHELHFSFTVQPWWACSICYESGALMEQADAHLTSMSHITTYLDEFHSSKIASLHMDGDRLEVFKEIRRLCDVIIEEQGGELLPPECLVMDAGIVEKEAMAKLAIDSERLKPSYRLHTDCLDEAHPRKILQCTTCHQLVAVNDELLKRIWNTHELSPAHRHAAAIEQFLEQFDVEYVLDVDVPEAKSNLSVEWKNVDGCSYGPVCGIKFLVSFNKHSFCQLCCCEVESIERHFSSENHIMQYLTIANPVEMFRVSQFPKESRMARVLELLKSPKFAFGNEQSRKVHIDWFPKDMKILLKPESHEFPSLMPPLTPLGIDSSCLFCTVCWLAVCVKKDAEKDCESYWNAHCVEPSHFDFAVRRAVFGFHDECFVPMSTSIPKAPWNLHGSWKAIKEDDDEFYIQTQSDVGLEFVVDDQENLEVVCTLCARWYPRGMHEKINNHIRSFQHLSHYLHATNRNLLSMVMVQKTEAASRELALEWLKRSIHHDMDEMRVYSPEMAQKMKHWGTIPMRKVDVTGYDSAHRPLVECILDIVDTVADDGAELTEMPIKDALNASGVKVHALKERNGAVERILCRCTQCEMAFSTTVEGLVENVWDRHLSSDQHFGRLKAFMNTKLDMLGFSESTSSYTVKPFKQQDPSRKVTWQWNAKDKAHEFVLNVVGLEDLVERRSNEASGAHPPDFFCRLCAVVIPRRSAALEAHVRSAQHILCYVHKYHPLTIMELDSLPKEGGKEMRKILAQLLKDHQLKDQYCIPIYDPIGEQERKGIVAMQRAKEEERQRNIAEARQKAQELRKKKDEERRKQRELELEQEKQRMAERARKEKEARERAKRLEEEKAHVKKLLLEAARKAEEERKAKEAKEQAKEEADRQKRQEQLRSLLDREKARLRALQEKEAAQRRLLVEKQELEKKMRELQEQRASSQGRPPNMHQPPLMTAPLYPEPQLVHPNMKPPSNFGGPPQETYRQPLLGQAPPMAQNGSGFAVPHPPVSFAVGTSIPPPREPPKPLFPKFVPIGERVPVYNGPEDTEKPSRIKPASPVNVRPSLAERRVDPYISNAKIIQTRDQLVDFIWRQGAERIPPNELPVQFNEKAAGIEGALGVDCLYEVVCADCSDLDTFYCSMCGVWTTPSEMFKHLETVGHKLAFLFRNYKMYHKTVVSESNALVREAMLSQFAIQIWKMEKPPGQVCNRLRSLLDRATIERIWPEHVLVLDHSWKGNGKTVGRVEVPPPISKEAWSFVSDEASAEDREEKETEKKHKEDKKSIKKEGHDKGDSQSKRKDTKDKKSSSDAGKPPPSPAKEARKSEKTESPARKRRRSKSPEKHGRTTDRSRARSSSRSKRTHHRRSSKETNKRSRSRSRSRSRRTRKRSKSRSSSRGHGHKKDSDKKLSWEETAAAFLAKLGDPKAAAKVLVSTAKQVPASEKVTSKSFVDEKIKQLRNLAAPVPSTSKKSETHLQTESDEKAQMRKLLGVLITMQQEAEKSGNLDDSVIDKLYREVGLKKSNQTTSDQLLAQICAEIMQGSQSTSKPAIDLQSFGISTQPAQPTSSAYGGGLQSQALPQSNQQSTIQMLLSEVKRSLGNLQPARAQSPLIKSPPFVITNRDDVFPNNETISYVFPGTDSKELRHDSDVGASRPEENLSKKEKAALRKKKLLEEAERLRRQAEEEDGDDDDDWDCLAEVINRPPEVIREDTSKNHAQKTHESPVEQRPDEWSRDPIRQSRRSRKTAIERERSQDRRSDEKDNGDRAAYSGERVRRSREEETSKIGDKRTTQDDELLDPRQRMPLRRTILPDGSAAESKKKEEKPAKEQKKKVERLPWDHAKVGNPMHWPQPVPQPLLGLNLEPPRRDDSPRREEPSPQVVRQPSPHNFPVANQPVYPAMGGNVYPNQYPPVYAQQQQLPYHNPPFYPEPQIMGQPPMVYGAPPMQPQYFDQQPYYY</sequence>
<feature type="region of interest" description="Disordered" evidence="1">
    <location>
        <begin position="1744"/>
        <end position="1958"/>
    </location>
</feature>
<evidence type="ECO:0000256" key="1">
    <source>
        <dbReference type="SAM" id="MobiDB-lite"/>
    </source>
</evidence>
<keyword evidence="4" id="KW-1185">Reference proteome</keyword>
<feature type="domain" description="C2H2-type" evidence="2">
    <location>
        <begin position="22"/>
        <end position="46"/>
    </location>
</feature>
<protein>
    <recommendedName>
        <fullName evidence="2">C2H2-type domain-containing protein</fullName>
    </recommendedName>
</protein>
<dbReference type="SMART" id="SM00355">
    <property type="entry name" value="ZnF_C2H2"/>
    <property type="match status" value="4"/>
</dbReference>
<feature type="compositionally biased region" description="Basic and acidic residues" evidence="1">
    <location>
        <begin position="1534"/>
        <end position="1546"/>
    </location>
</feature>
<feature type="region of interest" description="Disordered" evidence="1">
    <location>
        <begin position="1321"/>
        <end position="1474"/>
    </location>
</feature>
<reference evidence="3" key="1">
    <citation type="submission" date="2023-07" db="EMBL/GenBank/DDBJ databases">
        <authorList>
            <consortium name="CYATHOMIX"/>
        </authorList>
    </citation>
    <scope>NUCLEOTIDE SEQUENCE</scope>
    <source>
        <strain evidence="3">N/A</strain>
    </source>
</reference>
<feature type="compositionally biased region" description="Basic and acidic residues" evidence="1">
    <location>
        <begin position="1881"/>
        <end position="1892"/>
    </location>
</feature>
<feature type="domain" description="C2H2-type" evidence="2">
    <location>
        <begin position="102"/>
        <end position="126"/>
    </location>
</feature>